<organism evidence="8 9">
    <name type="scientific">Conexibacter arvalis</name>
    <dbReference type="NCBI Taxonomy" id="912552"/>
    <lineage>
        <taxon>Bacteria</taxon>
        <taxon>Bacillati</taxon>
        <taxon>Actinomycetota</taxon>
        <taxon>Thermoleophilia</taxon>
        <taxon>Solirubrobacterales</taxon>
        <taxon>Conexibacteraceae</taxon>
        <taxon>Conexibacter</taxon>
    </lineage>
</organism>
<dbReference type="Gene3D" id="1.10.10.10">
    <property type="entry name" value="Winged helix-like DNA-binding domain superfamily/Winged helix DNA-binding domain"/>
    <property type="match status" value="1"/>
</dbReference>
<dbReference type="GO" id="GO:0003700">
    <property type="term" value="F:DNA-binding transcription factor activity"/>
    <property type="evidence" value="ECO:0007669"/>
    <property type="project" value="InterPro"/>
</dbReference>
<feature type="compositionally biased region" description="Gly residues" evidence="5">
    <location>
        <begin position="196"/>
        <end position="208"/>
    </location>
</feature>
<keyword evidence="6" id="KW-0472">Membrane</keyword>
<dbReference type="PANTHER" id="PTHR30346:SF0">
    <property type="entry name" value="HCA OPERON TRANSCRIPTIONAL ACTIVATOR HCAR"/>
    <property type="match status" value="1"/>
</dbReference>
<dbReference type="SUPFAM" id="SSF46785">
    <property type="entry name" value="Winged helix' DNA-binding domain"/>
    <property type="match status" value="1"/>
</dbReference>
<dbReference type="CDD" id="cd08414">
    <property type="entry name" value="PBP2_LTTR_aromatics_like"/>
    <property type="match status" value="1"/>
</dbReference>
<keyword evidence="4" id="KW-0804">Transcription</keyword>
<dbReference type="AlphaFoldDB" id="A0A840IJB7"/>
<gene>
    <name evidence="8" type="ORF">BDZ31_004808</name>
</gene>
<evidence type="ECO:0000256" key="4">
    <source>
        <dbReference type="ARBA" id="ARBA00023163"/>
    </source>
</evidence>
<keyword evidence="3 8" id="KW-0238">DNA-binding</keyword>
<keyword evidence="6" id="KW-0812">Transmembrane</keyword>
<evidence type="ECO:0000259" key="7">
    <source>
        <dbReference type="PROSITE" id="PS50931"/>
    </source>
</evidence>
<comment type="caution">
    <text evidence="8">The sequence shown here is derived from an EMBL/GenBank/DDBJ whole genome shotgun (WGS) entry which is preliminary data.</text>
</comment>
<dbReference type="PANTHER" id="PTHR30346">
    <property type="entry name" value="TRANSCRIPTIONAL DUAL REGULATOR HCAR-RELATED"/>
    <property type="match status" value="1"/>
</dbReference>
<evidence type="ECO:0000256" key="2">
    <source>
        <dbReference type="ARBA" id="ARBA00023015"/>
    </source>
</evidence>
<dbReference type="PROSITE" id="PS50931">
    <property type="entry name" value="HTH_LYSR"/>
    <property type="match status" value="1"/>
</dbReference>
<dbReference type="GO" id="GO:0003677">
    <property type="term" value="F:DNA binding"/>
    <property type="evidence" value="ECO:0007669"/>
    <property type="project" value="UniProtKB-KW"/>
</dbReference>
<dbReference type="InterPro" id="IPR036390">
    <property type="entry name" value="WH_DNA-bd_sf"/>
</dbReference>
<name>A0A840IJB7_9ACTN</name>
<dbReference type="EMBL" id="JACHNU010000012">
    <property type="protein sequence ID" value="MBB4665187.1"/>
    <property type="molecule type" value="Genomic_DNA"/>
</dbReference>
<protein>
    <submittedName>
        <fullName evidence="8">DNA-binding transcriptional LysR family regulator</fullName>
    </submittedName>
</protein>
<keyword evidence="9" id="KW-1185">Reference proteome</keyword>
<keyword evidence="2" id="KW-0805">Transcription regulation</keyword>
<comment type="similarity">
    <text evidence="1">Belongs to the LysR transcriptional regulatory family.</text>
</comment>
<feature type="transmembrane region" description="Helical" evidence="6">
    <location>
        <begin position="263"/>
        <end position="281"/>
    </location>
</feature>
<dbReference type="Gene3D" id="3.40.190.10">
    <property type="entry name" value="Periplasmic binding protein-like II"/>
    <property type="match status" value="3"/>
</dbReference>
<dbReference type="SUPFAM" id="SSF53850">
    <property type="entry name" value="Periplasmic binding protein-like II"/>
    <property type="match status" value="1"/>
</dbReference>
<evidence type="ECO:0000313" key="9">
    <source>
        <dbReference type="Proteomes" id="UP000585272"/>
    </source>
</evidence>
<evidence type="ECO:0000256" key="6">
    <source>
        <dbReference type="SAM" id="Phobius"/>
    </source>
</evidence>
<dbReference type="Pfam" id="PF00126">
    <property type="entry name" value="HTH_1"/>
    <property type="match status" value="1"/>
</dbReference>
<dbReference type="InterPro" id="IPR036388">
    <property type="entry name" value="WH-like_DNA-bd_sf"/>
</dbReference>
<feature type="domain" description="HTH lysR-type" evidence="7">
    <location>
        <begin position="3"/>
        <end position="60"/>
    </location>
</feature>
<proteinExistence type="inferred from homology"/>
<accession>A0A840IJB7</accession>
<evidence type="ECO:0000256" key="1">
    <source>
        <dbReference type="ARBA" id="ARBA00009437"/>
    </source>
</evidence>
<dbReference type="FunFam" id="1.10.10.10:FF:000001">
    <property type="entry name" value="LysR family transcriptional regulator"/>
    <property type="match status" value="1"/>
</dbReference>
<dbReference type="InterPro" id="IPR005119">
    <property type="entry name" value="LysR_subst-bd"/>
</dbReference>
<evidence type="ECO:0000256" key="3">
    <source>
        <dbReference type="ARBA" id="ARBA00023125"/>
    </source>
</evidence>
<sequence>MDVELRHLRYFVAVAEELSFTRAAERLHIAQPPLSTQIRNLEAALGVALFDRSRRQVALTDAGELLLGEARRLLTQIEQALNATRNAGTGETGRLTIGFVPSASTSTLPDHLRAFRARYPGVELFLRELPPDDLVAQLHGGALDLCFLYLPFDDERLRRVVVAREPLVAALPDDHRLAQDGGRRAGPADAADAGAGEAGAGEAGAGEAGDGAAAAAPVLRTADLRDEQFVLPARHHMPGLNARVIDACRRAGFEPQPVQRDVWLMQTVLGLVAAGIGVALVPSSVQRLNRAGVAFRPLDDAGEPVELGAFWRAEDTAPTLRNFVALLRS</sequence>
<feature type="region of interest" description="Disordered" evidence="5">
    <location>
        <begin position="177"/>
        <end position="208"/>
    </location>
</feature>
<dbReference type="Proteomes" id="UP000585272">
    <property type="component" value="Unassembled WGS sequence"/>
</dbReference>
<dbReference type="Pfam" id="PF03466">
    <property type="entry name" value="LysR_substrate"/>
    <property type="match status" value="2"/>
</dbReference>
<keyword evidence="6" id="KW-1133">Transmembrane helix</keyword>
<reference evidence="8 9" key="1">
    <citation type="submission" date="2020-08" db="EMBL/GenBank/DDBJ databases">
        <title>Genomic Encyclopedia of Archaeal and Bacterial Type Strains, Phase II (KMG-II): from individual species to whole genera.</title>
        <authorList>
            <person name="Goeker M."/>
        </authorList>
    </citation>
    <scope>NUCLEOTIDE SEQUENCE [LARGE SCALE GENOMIC DNA]</scope>
    <source>
        <strain evidence="8 9">DSM 23288</strain>
    </source>
</reference>
<evidence type="ECO:0000256" key="5">
    <source>
        <dbReference type="SAM" id="MobiDB-lite"/>
    </source>
</evidence>
<dbReference type="PRINTS" id="PR00039">
    <property type="entry name" value="HTHLYSR"/>
</dbReference>
<evidence type="ECO:0000313" key="8">
    <source>
        <dbReference type="EMBL" id="MBB4665187.1"/>
    </source>
</evidence>
<dbReference type="GO" id="GO:0032993">
    <property type="term" value="C:protein-DNA complex"/>
    <property type="evidence" value="ECO:0007669"/>
    <property type="project" value="TreeGrafter"/>
</dbReference>
<dbReference type="InterPro" id="IPR000847">
    <property type="entry name" value="LysR_HTH_N"/>
</dbReference>
<feature type="compositionally biased region" description="Low complexity" evidence="5">
    <location>
        <begin position="185"/>
        <end position="195"/>
    </location>
</feature>
<dbReference type="RefSeq" id="WP_183345897.1">
    <property type="nucleotide sequence ID" value="NZ_JACHNU010000012.1"/>
</dbReference>